<keyword evidence="7" id="KW-0653">Protein transport</keyword>
<keyword evidence="9 10" id="KW-0472">Membrane</keyword>
<evidence type="ECO:0000256" key="3">
    <source>
        <dbReference type="ARBA" id="ARBA00022448"/>
    </source>
</evidence>
<keyword evidence="4 10" id="KW-1003">Cell membrane</keyword>
<dbReference type="InterPro" id="IPR038072">
    <property type="entry name" value="GspK_central_sf"/>
</dbReference>
<evidence type="ECO:0000256" key="9">
    <source>
        <dbReference type="ARBA" id="ARBA00023136"/>
    </source>
</evidence>
<sequence>MMRRNCGIALVQVLIISVILIMLSVFIGQTLKAQINVARDVQKVHQLRLKLETAEALVFNALLSNFNYQNKKSDNDVARIWNFYFEPFEVEGITVQIQDVSGLYSLNTFDSNHLTKLFQQLGVAENRINIFIDSLLDWTDKDDSLKPYGAEKEYYQGLSKVGPRNGYLQSVNELQHVRESDILTVEQWNKYFTVEPTPFFNPMNSPEAIIKAIAYDESGANRIIKQRREGNLSRRQFEEMSGIEQEGFVSFANGFKFKVALTASENGIMLQKSFIIELKRRDINNPVTITDLVWNKL</sequence>
<dbReference type="InterPro" id="IPR005628">
    <property type="entry name" value="GspK"/>
</dbReference>
<dbReference type="Pfam" id="PF21687">
    <property type="entry name" value="T2SSK_1st"/>
    <property type="match status" value="1"/>
</dbReference>
<evidence type="ECO:0000256" key="5">
    <source>
        <dbReference type="ARBA" id="ARBA00022519"/>
    </source>
</evidence>
<evidence type="ECO:0000256" key="4">
    <source>
        <dbReference type="ARBA" id="ARBA00022475"/>
    </source>
</evidence>
<evidence type="ECO:0000259" key="12">
    <source>
        <dbReference type="Pfam" id="PF21687"/>
    </source>
</evidence>
<dbReference type="PANTHER" id="PTHR38831:SF1">
    <property type="entry name" value="TYPE II SECRETION SYSTEM PROTEIN K-RELATED"/>
    <property type="match status" value="1"/>
</dbReference>
<keyword evidence="5 10" id="KW-0997">Cell inner membrane</keyword>
<evidence type="ECO:0000256" key="10">
    <source>
        <dbReference type="PIRNR" id="PIRNR002786"/>
    </source>
</evidence>
<evidence type="ECO:0000256" key="1">
    <source>
        <dbReference type="ARBA" id="ARBA00004533"/>
    </source>
</evidence>
<dbReference type="EMBL" id="JBAWKS010000001">
    <property type="protein sequence ID" value="MEI4548434.1"/>
    <property type="molecule type" value="Genomic_DNA"/>
</dbReference>
<dbReference type="PANTHER" id="PTHR38831">
    <property type="entry name" value="TYPE II SECRETION SYSTEM PROTEIN K"/>
    <property type="match status" value="1"/>
</dbReference>
<protein>
    <recommendedName>
        <fullName evidence="10">Type II secretion system protein K</fullName>
    </recommendedName>
</protein>
<keyword evidence="3 10" id="KW-0813">Transport</keyword>
<comment type="caution">
    <text evidence="13">The sequence shown here is derived from an EMBL/GenBank/DDBJ whole genome shotgun (WGS) entry which is preliminary data.</text>
</comment>
<keyword evidence="14" id="KW-1185">Reference proteome</keyword>
<dbReference type="PIRSF" id="PIRSF002786">
    <property type="entry name" value="XcpX"/>
    <property type="match status" value="1"/>
</dbReference>
<evidence type="ECO:0000256" key="11">
    <source>
        <dbReference type="SAM" id="Phobius"/>
    </source>
</evidence>
<name>A0ABU8ENA2_9GAMM</name>
<organism evidence="13 14">
    <name type="scientific">Pseudoalteromonas spongiae</name>
    <dbReference type="NCBI Taxonomy" id="298657"/>
    <lineage>
        <taxon>Bacteria</taxon>
        <taxon>Pseudomonadati</taxon>
        <taxon>Pseudomonadota</taxon>
        <taxon>Gammaproteobacteria</taxon>
        <taxon>Alteromonadales</taxon>
        <taxon>Pseudoalteromonadaceae</taxon>
        <taxon>Pseudoalteromonas</taxon>
    </lineage>
</organism>
<dbReference type="InterPro" id="IPR049031">
    <property type="entry name" value="T2SSK_SAM-like_1st"/>
</dbReference>
<evidence type="ECO:0000256" key="8">
    <source>
        <dbReference type="ARBA" id="ARBA00022989"/>
    </source>
</evidence>
<dbReference type="RefSeq" id="WP_336434392.1">
    <property type="nucleotide sequence ID" value="NZ_JBAWKS010000001.1"/>
</dbReference>
<proteinExistence type="inferred from homology"/>
<reference evidence="13 14" key="1">
    <citation type="submission" date="2023-12" db="EMBL/GenBank/DDBJ databases">
        <title>Friends and Foes: Symbiotic and Algicidal bacterial influence on Karenia brevis blooms.</title>
        <authorList>
            <person name="Fei C."/>
            <person name="Mohamed A.R."/>
            <person name="Booker A."/>
            <person name="Arshad M."/>
            <person name="Klass S."/>
            <person name="Ahn S."/>
            <person name="Gilbert P.M."/>
            <person name="Heil C.A."/>
            <person name="Martinez J.M."/>
            <person name="Amin S.A."/>
        </authorList>
    </citation>
    <scope>NUCLEOTIDE SEQUENCE [LARGE SCALE GENOMIC DNA]</scope>
    <source>
        <strain evidence="13 14">CE15</strain>
    </source>
</reference>
<evidence type="ECO:0000256" key="7">
    <source>
        <dbReference type="ARBA" id="ARBA00022927"/>
    </source>
</evidence>
<gene>
    <name evidence="13" type="ORF">WAE96_01770</name>
</gene>
<evidence type="ECO:0000313" key="14">
    <source>
        <dbReference type="Proteomes" id="UP001382455"/>
    </source>
</evidence>
<keyword evidence="6 11" id="KW-0812">Transmembrane</keyword>
<accession>A0ABU8ENA2</accession>
<evidence type="ECO:0000256" key="6">
    <source>
        <dbReference type="ARBA" id="ARBA00022692"/>
    </source>
</evidence>
<keyword evidence="8 11" id="KW-1133">Transmembrane helix</keyword>
<dbReference type="Proteomes" id="UP001382455">
    <property type="component" value="Unassembled WGS sequence"/>
</dbReference>
<feature type="transmembrane region" description="Helical" evidence="11">
    <location>
        <begin position="7"/>
        <end position="27"/>
    </location>
</feature>
<evidence type="ECO:0000256" key="2">
    <source>
        <dbReference type="ARBA" id="ARBA00007246"/>
    </source>
</evidence>
<feature type="domain" description="T2SS protein K first SAM-like" evidence="12">
    <location>
        <begin position="111"/>
        <end position="196"/>
    </location>
</feature>
<dbReference type="SUPFAM" id="SSF158544">
    <property type="entry name" value="GspK insert domain-like"/>
    <property type="match status" value="1"/>
</dbReference>
<comment type="similarity">
    <text evidence="2 10">Belongs to the GSP K family.</text>
</comment>
<dbReference type="Gene3D" id="1.10.40.60">
    <property type="entry name" value="EpsJ-like"/>
    <property type="match status" value="1"/>
</dbReference>
<comment type="subcellular location">
    <subcellularLocation>
        <location evidence="1 10">Cell inner membrane</location>
    </subcellularLocation>
</comment>
<evidence type="ECO:0000313" key="13">
    <source>
        <dbReference type="EMBL" id="MEI4548434.1"/>
    </source>
</evidence>